<comment type="subcellular location">
    <subcellularLocation>
        <location evidence="2">Cell membrane</location>
    </subcellularLocation>
    <subcellularLocation>
        <location evidence="1">Membrane</location>
        <topology evidence="1">Single-pass membrane protein</topology>
    </subcellularLocation>
</comment>
<dbReference type="InterPro" id="IPR005311">
    <property type="entry name" value="PBP_dimer"/>
</dbReference>
<dbReference type="InterPro" id="IPR012338">
    <property type="entry name" value="Beta-lactam/transpept-like"/>
</dbReference>
<dbReference type="Proteomes" id="UP000019426">
    <property type="component" value="Chromosome M2/40_rep1"/>
</dbReference>
<accession>W6RWB8</accession>
<evidence type="ECO:0000256" key="1">
    <source>
        <dbReference type="ARBA" id="ARBA00004167"/>
    </source>
</evidence>
<feature type="transmembrane region" description="Helical" evidence="11">
    <location>
        <begin position="20"/>
        <end position="42"/>
    </location>
</feature>
<dbReference type="GO" id="GO:0005886">
    <property type="term" value="C:plasma membrane"/>
    <property type="evidence" value="ECO:0007669"/>
    <property type="project" value="UniProtKB-SubCell"/>
</dbReference>
<evidence type="ECO:0000256" key="6">
    <source>
        <dbReference type="ARBA" id="ARBA00022960"/>
    </source>
</evidence>
<dbReference type="STRING" id="1216932.CM240_1509"/>
<proteinExistence type="inferred from homology"/>
<dbReference type="HOGENOM" id="CLU_009289_1_1_9"/>
<gene>
    <name evidence="14" type="ORF">CM240_1509</name>
</gene>
<evidence type="ECO:0000313" key="15">
    <source>
        <dbReference type="Proteomes" id="UP000019426"/>
    </source>
</evidence>
<evidence type="ECO:0000256" key="9">
    <source>
        <dbReference type="ARBA" id="ARBA00023136"/>
    </source>
</evidence>
<dbReference type="PATRIC" id="fig|1216932.3.peg.1502"/>
<feature type="domain" description="Penicillin-binding protein transpeptidase" evidence="12">
    <location>
        <begin position="735"/>
        <end position="900"/>
    </location>
</feature>
<keyword evidence="4" id="KW-1003">Cell membrane</keyword>
<keyword evidence="9 11" id="KW-0472">Membrane</keyword>
<dbReference type="eggNOG" id="COG0768">
    <property type="taxonomic scope" value="Bacteria"/>
</dbReference>
<dbReference type="PANTHER" id="PTHR30627:SF2">
    <property type="entry name" value="PEPTIDOGLYCAN D,D-TRANSPEPTIDASE MRDA"/>
    <property type="match status" value="1"/>
</dbReference>
<dbReference type="GO" id="GO:0071555">
    <property type="term" value="P:cell wall organization"/>
    <property type="evidence" value="ECO:0007669"/>
    <property type="project" value="UniProtKB-KW"/>
</dbReference>
<dbReference type="OrthoDB" id="9757901at2"/>
<dbReference type="InterPro" id="IPR036138">
    <property type="entry name" value="PBP_dimer_sf"/>
</dbReference>
<sequence length="908" mass="102280">MNKQNKRRKTVTRKSFINEFTRYSVLKLSVVAVSAYVGIGLLNIQVFNHSYYSESAKSGSHRFVEEQAPRGNIYDKNGTVIAYDIQNFALTFTEATESNEKFYDTMEKVFKVLKENELDIDDDFPIKLNGDQYEFKFNAIDEEGKKLQERQFKIDISLMDYLAGEMFDGASYSKLEDDEAKAVIKEAEKYTAEDTYNFLLSDKKYSIPKGVYSKDDERRMVIVKNSLQLQGYSGYKPITIASALDREVAFTFEQMLDELPGINVETKPQRYYPYGKMGAAFIGYVSKVNDDDKNVEKGYDASTDIKGASGIEAAYEDRLRGSKGASIVEVNRFGRPISELAKREAYQGQNVHLTVDWKVQEAAENALAKNMTESRTLLNGTVIDPPDRGAVVALDVNTGAVIAMVSQPTFDPNDFAAVNGLSTEKYNEYYGFDNEFYENLAKEKGWDNKTISTKDKSHPLNGKNMFEALFPKNENGQREDIKDLVPKPTINYATQSLIPPGSIFKTFTAYAGFAEGVVDSSSTVFDGGYYEDGEGFRTTFPEDPQAGNADIELALEKSSNPYFMEISKRLYQKFSDENNRESSGVKYKENGIASYAWRFGLGADPEDKNAITSTGIEISENFGQVYNHYSWISSQSKLMYISLADRLKAGEYTGRTKYTFIPINLSINEEVDSEEVKSLKLKIKSIILEGLCNGTYDNKLLEENIRLLNDTDPEYNGRKPSDNEYKNLLDFIRDQIKYEGYNQFVAKYHSYNASIGQGATNVTPLQIASAYATYLNGGTRYKVHLLDKVTDVDGNIVSEYEPEVIDKMDIDPKISKSINAGLERVIYNSSSFNSLYSKLPVRVGGKTGTATFDNEQLAYGREAYGWLVTYAPAENPEIVVVSVTFNGHFGKNNAEINYEVLKAYFENK</sequence>
<keyword evidence="7" id="KW-0573">Peptidoglycan synthesis</keyword>
<reference evidence="14 15" key="1">
    <citation type="submission" date="2013-11" db="EMBL/GenBank/DDBJ databases">
        <title>Complete genome sequence of Clostridum sp. M2/40.</title>
        <authorList>
            <person name="Wibberg D."/>
            <person name="Puehler A."/>
            <person name="Schlueter A."/>
        </authorList>
    </citation>
    <scope>NUCLEOTIDE SEQUENCE [LARGE SCALE GENOMIC DNA]</scope>
    <source>
        <strain evidence="15">M2/40</strain>
    </source>
</reference>
<dbReference type="Pfam" id="PF03717">
    <property type="entry name" value="PBP_dimer"/>
    <property type="match status" value="1"/>
</dbReference>
<evidence type="ECO:0000256" key="7">
    <source>
        <dbReference type="ARBA" id="ARBA00022984"/>
    </source>
</evidence>
<dbReference type="AlphaFoldDB" id="W6RWB8"/>
<evidence type="ECO:0000256" key="8">
    <source>
        <dbReference type="ARBA" id="ARBA00022989"/>
    </source>
</evidence>
<keyword evidence="6" id="KW-0133">Cell shape</keyword>
<evidence type="ECO:0000259" key="13">
    <source>
        <dbReference type="Pfam" id="PF03717"/>
    </source>
</evidence>
<evidence type="ECO:0000256" key="4">
    <source>
        <dbReference type="ARBA" id="ARBA00022475"/>
    </source>
</evidence>
<evidence type="ECO:0000256" key="10">
    <source>
        <dbReference type="ARBA" id="ARBA00023316"/>
    </source>
</evidence>
<evidence type="ECO:0000259" key="12">
    <source>
        <dbReference type="Pfam" id="PF00905"/>
    </source>
</evidence>
<keyword evidence="8 11" id="KW-1133">Transmembrane helix</keyword>
<evidence type="ECO:0000313" key="14">
    <source>
        <dbReference type="EMBL" id="CDM68668.1"/>
    </source>
</evidence>
<feature type="domain" description="Penicillin-binding protein transpeptidase" evidence="12">
    <location>
        <begin position="389"/>
        <end position="620"/>
    </location>
</feature>
<dbReference type="EMBL" id="HG917868">
    <property type="protein sequence ID" value="CDM68668.1"/>
    <property type="molecule type" value="Genomic_DNA"/>
</dbReference>
<evidence type="ECO:0000256" key="5">
    <source>
        <dbReference type="ARBA" id="ARBA00022692"/>
    </source>
</evidence>
<keyword evidence="10" id="KW-0961">Cell wall biogenesis/degradation</keyword>
<dbReference type="Pfam" id="PF00905">
    <property type="entry name" value="Transpeptidase"/>
    <property type="match status" value="2"/>
</dbReference>
<protein>
    <submittedName>
        <fullName evidence="14">Penicillin-binding protein</fullName>
    </submittedName>
</protein>
<dbReference type="GO" id="GO:0071972">
    <property type="term" value="F:peptidoglycan L,D-transpeptidase activity"/>
    <property type="evidence" value="ECO:0007669"/>
    <property type="project" value="TreeGrafter"/>
</dbReference>
<dbReference type="RefSeq" id="WP_051483749.1">
    <property type="nucleotide sequence ID" value="NZ_HG917868.1"/>
</dbReference>
<dbReference type="GO" id="GO:0008658">
    <property type="term" value="F:penicillin binding"/>
    <property type="evidence" value="ECO:0007669"/>
    <property type="project" value="InterPro"/>
</dbReference>
<evidence type="ECO:0000256" key="11">
    <source>
        <dbReference type="SAM" id="Phobius"/>
    </source>
</evidence>
<keyword evidence="15" id="KW-1185">Reference proteome</keyword>
<dbReference type="KEGG" id="clt:CM240_1509"/>
<dbReference type="InterPro" id="IPR050515">
    <property type="entry name" value="Beta-lactam/transpept"/>
</dbReference>
<evidence type="ECO:0000256" key="3">
    <source>
        <dbReference type="ARBA" id="ARBA00007171"/>
    </source>
</evidence>
<keyword evidence="5 11" id="KW-0812">Transmembrane</keyword>
<dbReference type="SUPFAM" id="SSF56519">
    <property type="entry name" value="Penicillin binding protein dimerisation domain"/>
    <property type="match status" value="1"/>
</dbReference>
<dbReference type="PANTHER" id="PTHR30627">
    <property type="entry name" value="PEPTIDOGLYCAN D,D-TRANSPEPTIDASE"/>
    <property type="match status" value="1"/>
</dbReference>
<dbReference type="Gene3D" id="3.90.1310.10">
    <property type="entry name" value="Penicillin-binding protein 2a (Domain 2)"/>
    <property type="match status" value="1"/>
</dbReference>
<feature type="domain" description="Penicillin-binding protein dimerisation" evidence="13">
    <location>
        <begin position="66"/>
        <end position="340"/>
    </location>
</feature>
<name>W6RWB8_9CLOT</name>
<dbReference type="SUPFAM" id="SSF56601">
    <property type="entry name" value="beta-lactamase/transpeptidase-like"/>
    <property type="match status" value="1"/>
</dbReference>
<dbReference type="InterPro" id="IPR001460">
    <property type="entry name" value="PCN-bd_Tpept"/>
</dbReference>
<dbReference type="GO" id="GO:0009252">
    <property type="term" value="P:peptidoglycan biosynthetic process"/>
    <property type="evidence" value="ECO:0007669"/>
    <property type="project" value="UniProtKB-KW"/>
</dbReference>
<dbReference type="Gene3D" id="3.40.710.10">
    <property type="entry name" value="DD-peptidase/beta-lactamase superfamily"/>
    <property type="match status" value="2"/>
</dbReference>
<comment type="similarity">
    <text evidence="3">Belongs to the transpeptidase family.</text>
</comment>
<organism evidence="14 15">
    <name type="scientific">Clostridium bornimense</name>
    <dbReference type="NCBI Taxonomy" id="1216932"/>
    <lineage>
        <taxon>Bacteria</taxon>
        <taxon>Bacillati</taxon>
        <taxon>Bacillota</taxon>
        <taxon>Clostridia</taxon>
        <taxon>Eubacteriales</taxon>
        <taxon>Clostridiaceae</taxon>
        <taxon>Clostridium</taxon>
    </lineage>
</organism>
<dbReference type="GO" id="GO:0008360">
    <property type="term" value="P:regulation of cell shape"/>
    <property type="evidence" value="ECO:0007669"/>
    <property type="project" value="UniProtKB-KW"/>
</dbReference>
<evidence type="ECO:0000256" key="2">
    <source>
        <dbReference type="ARBA" id="ARBA00004236"/>
    </source>
</evidence>